<feature type="domain" description="C4-type zinc ribbon" evidence="2">
    <location>
        <begin position="204"/>
        <end position="238"/>
    </location>
</feature>
<dbReference type="Pfam" id="PF24481">
    <property type="entry name" value="CT398_CC"/>
    <property type="match status" value="1"/>
</dbReference>
<evidence type="ECO:0000259" key="3">
    <source>
        <dbReference type="Pfam" id="PF24481"/>
    </source>
</evidence>
<evidence type="ECO:0000256" key="1">
    <source>
        <dbReference type="SAM" id="Coils"/>
    </source>
</evidence>
<organism evidence="4 5">
    <name type="scientific">Lapillicoccus jejuensis</name>
    <dbReference type="NCBI Taxonomy" id="402171"/>
    <lineage>
        <taxon>Bacteria</taxon>
        <taxon>Bacillati</taxon>
        <taxon>Actinomycetota</taxon>
        <taxon>Actinomycetes</taxon>
        <taxon>Micrococcales</taxon>
        <taxon>Intrasporangiaceae</taxon>
        <taxon>Lapillicoccus</taxon>
    </lineage>
</organism>
<feature type="coiled-coil region" evidence="1">
    <location>
        <begin position="51"/>
        <end position="116"/>
    </location>
</feature>
<dbReference type="Gene3D" id="1.10.287.1490">
    <property type="match status" value="1"/>
</dbReference>
<dbReference type="InterPro" id="IPR056003">
    <property type="entry name" value="CT398_CC_hairpin"/>
</dbReference>
<sequence length="248" mass="26847">MKADPALQRRLLDLQAVDTRLDQIAHARATLPQLKDIALLKAKGEDLDLDLAAAKAAVSDVQREVEKAEADVQLVRDRAARNQARLDAGTGTAKDLQALQHELESLGRRQSELEDEELEVMERAEELASRAAVLEASRADLTGSLTELEQARDAALGTLAAEEQQVQERRAGIAPELPDDLVALYEKVRRSSGGVGAAELTQRRCGGCRLELNQVDLNRIAGAAADDVVRCEECGRIMVRTAESGLPA</sequence>
<dbReference type="PANTHER" id="PTHR39082">
    <property type="entry name" value="PHOSPHOLIPASE C-BETA-2-RELATED"/>
    <property type="match status" value="1"/>
</dbReference>
<keyword evidence="5" id="KW-1185">Reference proteome</keyword>
<dbReference type="PANTHER" id="PTHR39082:SF1">
    <property type="entry name" value="SCAVENGER RECEPTOR CLASS A MEMBER 3"/>
    <property type="match status" value="1"/>
</dbReference>
<name>A0A542E600_9MICO</name>
<evidence type="ECO:0000259" key="2">
    <source>
        <dbReference type="Pfam" id="PF02591"/>
    </source>
</evidence>
<feature type="domain" description="CT398-like coiled coil hairpin" evidence="3">
    <location>
        <begin position="14"/>
        <end position="193"/>
    </location>
</feature>
<protein>
    <submittedName>
        <fullName evidence="4">Uncharacterized protein</fullName>
    </submittedName>
</protein>
<dbReference type="InterPro" id="IPR052376">
    <property type="entry name" value="Oxidative_Scav/Glycosyltrans"/>
</dbReference>
<dbReference type="Proteomes" id="UP000317893">
    <property type="component" value="Unassembled WGS sequence"/>
</dbReference>
<gene>
    <name evidence="4" type="ORF">FB458_3895</name>
</gene>
<dbReference type="AlphaFoldDB" id="A0A542E600"/>
<dbReference type="Pfam" id="PF02591">
    <property type="entry name" value="Zn_ribbon_9"/>
    <property type="match status" value="1"/>
</dbReference>
<evidence type="ECO:0000313" key="4">
    <source>
        <dbReference type="EMBL" id="TQJ10757.1"/>
    </source>
</evidence>
<comment type="caution">
    <text evidence="4">The sequence shown here is derived from an EMBL/GenBank/DDBJ whole genome shotgun (WGS) entry which is preliminary data.</text>
</comment>
<dbReference type="InterPro" id="IPR003743">
    <property type="entry name" value="Zf-RING_7"/>
</dbReference>
<dbReference type="RefSeq" id="WP_141849938.1">
    <property type="nucleotide sequence ID" value="NZ_BAAAPR010000010.1"/>
</dbReference>
<accession>A0A542E600</accession>
<reference evidence="4 5" key="1">
    <citation type="submission" date="2019-06" db="EMBL/GenBank/DDBJ databases">
        <title>Sequencing the genomes of 1000 actinobacteria strains.</title>
        <authorList>
            <person name="Klenk H.-P."/>
        </authorList>
    </citation>
    <scope>NUCLEOTIDE SEQUENCE [LARGE SCALE GENOMIC DNA]</scope>
    <source>
        <strain evidence="4 5">DSM 18607</strain>
    </source>
</reference>
<proteinExistence type="predicted"/>
<dbReference type="EMBL" id="VFMN01000001">
    <property type="protein sequence ID" value="TQJ10757.1"/>
    <property type="molecule type" value="Genomic_DNA"/>
</dbReference>
<keyword evidence="1" id="KW-0175">Coiled coil</keyword>
<dbReference type="OrthoDB" id="9784388at2"/>
<evidence type="ECO:0000313" key="5">
    <source>
        <dbReference type="Proteomes" id="UP000317893"/>
    </source>
</evidence>